<keyword evidence="10" id="KW-1185">Reference proteome</keyword>
<dbReference type="Proteomes" id="UP001337723">
    <property type="component" value="Chromosome"/>
</dbReference>
<dbReference type="PANTHER" id="PTHR43240">
    <property type="entry name" value="1,4-DIHYDROXY-2-NAPHTHOYL-COA THIOESTERASE 1"/>
    <property type="match status" value="1"/>
</dbReference>
<accession>A0AA48H638</accession>
<evidence type="ECO:0000256" key="7">
    <source>
        <dbReference type="ARBA" id="ARBA00048062"/>
    </source>
</evidence>
<dbReference type="SUPFAM" id="SSF54637">
    <property type="entry name" value="Thioesterase/thiol ester dehydrase-isomerase"/>
    <property type="match status" value="1"/>
</dbReference>
<evidence type="ECO:0000313" key="10">
    <source>
        <dbReference type="Proteomes" id="UP001337723"/>
    </source>
</evidence>
<name>A0AA48H638_9RHOB</name>
<dbReference type="GO" id="GO:0047617">
    <property type="term" value="F:fatty acyl-CoA hydrolase activity"/>
    <property type="evidence" value="ECO:0007669"/>
    <property type="project" value="UniProtKB-EC"/>
</dbReference>
<evidence type="ECO:0000256" key="5">
    <source>
        <dbReference type="ARBA" id="ARBA00038894"/>
    </source>
</evidence>
<evidence type="ECO:0000256" key="6">
    <source>
        <dbReference type="ARBA" id="ARBA00040062"/>
    </source>
</evidence>
<evidence type="ECO:0000256" key="1">
    <source>
        <dbReference type="ARBA" id="ARBA00022801"/>
    </source>
</evidence>
<reference evidence="9 10" key="1">
    <citation type="submission" date="2023-01" db="EMBL/GenBank/DDBJ databases">
        <title>Complete genome sequence of Roseicyclus marinus strain Dej080120_10.</title>
        <authorList>
            <person name="Ueki S."/>
            <person name="Maruyama F."/>
        </authorList>
    </citation>
    <scope>NUCLEOTIDE SEQUENCE [LARGE SCALE GENOMIC DNA]</scope>
    <source>
        <strain evidence="9 10">Dej080120_10</strain>
    </source>
</reference>
<dbReference type="AlphaFoldDB" id="A0AA48H638"/>
<keyword evidence="1" id="KW-0378">Hydrolase</keyword>
<dbReference type="Pfam" id="PF03061">
    <property type="entry name" value="4HBT"/>
    <property type="match status" value="1"/>
</dbReference>
<gene>
    <name evidence="9" type="ORF">MACH21_23690</name>
</gene>
<evidence type="ECO:0000256" key="4">
    <source>
        <dbReference type="ARBA" id="ARBA00038381"/>
    </source>
</evidence>
<dbReference type="InterPro" id="IPR003736">
    <property type="entry name" value="PAAI_dom"/>
</dbReference>
<protein>
    <recommendedName>
        <fullName evidence="6">Medium/long-chain acyl-CoA thioesterase YigI</fullName>
        <ecNumber evidence="5">3.1.2.20</ecNumber>
    </recommendedName>
</protein>
<evidence type="ECO:0000256" key="2">
    <source>
        <dbReference type="ARBA" id="ARBA00035880"/>
    </source>
</evidence>
<evidence type="ECO:0000259" key="8">
    <source>
        <dbReference type="Pfam" id="PF03061"/>
    </source>
</evidence>
<evidence type="ECO:0000313" key="9">
    <source>
        <dbReference type="EMBL" id="BDW86192.1"/>
    </source>
</evidence>
<organism evidence="9 10">
    <name type="scientific">Roseicyclus marinus</name>
    <dbReference type="NCBI Taxonomy" id="2161673"/>
    <lineage>
        <taxon>Bacteria</taxon>
        <taxon>Pseudomonadati</taxon>
        <taxon>Pseudomonadota</taxon>
        <taxon>Alphaproteobacteria</taxon>
        <taxon>Rhodobacterales</taxon>
        <taxon>Roseobacteraceae</taxon>
        <taxon>Roseicyclus</taxon>
    </lineage>
</organism>
<dbReference type="EC" id="3.1.2.20" evidence="5"/>
<dbReference type="Gene3D" id="3.10.129.10">
    <property type="entry name" value="Hotdog Thioesterase"/>
    <property type="match status" value="1"/>
</dbReference>
<comment type="catalytic activity">
    <reaction evidence="2">
        <text>a fatty acyl-CoA + H2O = a fatty acid + CoA + H(+)</text>
        <dbReference type="Rhea" id="RHEA:16781"/>
        <dbReference type="ChEBI" id="CHEBI:15377"/>
        <dbReference type="ChEBI" id="CHEBI:15378"/>
        <dbReference type="ChEBI" id="CHEBI:28868"/>
        <dbReference type="ChEBI" id="CHEBI:57287"/>
        <dbReference type="ChEBI" id="CHEBI:77636"/>
        <dbReference type="EC" id="3.1.2.20"/>
    </reaction>
</comment>
<dbReference type="KEGG" id="rmai:MACH21_23690"/>
<sequence length="146" mass="15375">MPYTKDQVLPPAVERAIRDSFARQGLMSTMQAQILHVGFGQTVLRMPITDAVGQQHGFAHAGASFALGDSAAGYAALSTMPEGSEVLTIEMKINLIAPASGRFLVARGEVLKAGRRLSVVRATVEAEAADGSRKPVALLQGTMIPS</sequence>
<dbReference type="InterPro" id="IPR006683">
    <property type="entry name" value="Thioestr_dom"/>
</dbReference>
<comment type="catalytic activity">
    <reaction evidence="3">
        <text>a long-chain fatty acyl-CoA + H2O = a long-chain fatty acid + CoA + H(+)</text>
        <dbReference type="Rhea" id="RHEA:67680"/>
        <dbReference type="ChEBI" id="CHEBI:15377"/>
        <dbReference type="ChEBI" id="CHEBI:15378"/>
        <dbReference type="ChEBI" id="CHEBI:57287"/>
        <dbReference type="ChEBI" id="CHEBI:57560"/>
        <dbReference type="ChEBI" id="CHEBI:83139"/>
    </reaction>
</comment>
<comment type="catalytic activity">
    <reaction evidence="7">
        <text>a medium-chain fatty acyl-CoA + H2O = a medium-chain fatty acid + CoA + H(+)</text>
        <dbReference type="Rhea" id="RHEA:68184"/>
        <dbReference type="ChEBI" id="CHEBI:15377"/>
        <dbReference type="ChEBI" id="CHEBI:15378"/>
        <dbReference type="ChEBI" id="CHEBI:57287"/>
        <dbReference type="ChEBI" id="CHEBI:59558"/>
        <dbReference type="ChEBI" id="CHEBI:90546"/>
    </reaction>
</comment>
<proteinExistence type="inferred from homology"/>
<dbReference type="EMBL" id="AP027266">
    <property type="protein sequence ID" value="BDW86192.1"/>
    <property type="molecule type" value="Genomic_DNA"/>
</dbReference>
<feature type="domain" description="Thioesterase" evidence="8">
    <location>
        <begin position="56"/>
        <end position="127"/>
    </location>
</feature>
<dbReference type="PANTHER" id="PTHR43240:SF20">
    <property type="entry name" value="MEDIUM_LONG-CHAIN ACYL-COA THIOESTERASE YIGI"/>
    <property type="match status" value="1"/>
</dbReference>
<dbReference type="CDD" id="cd03443">
    <property type="entry name" value="PaaI_thioesterase"/>
    <property type="match status" value="1"/>
</dbReference>
<evidence type="ECO:0000256" key="3">
    <source>
        <dbReference type="ARBA" id="ARBA00036002"/>
    </source>
</evidence>
<dbReference type="InterPro" id="IPR029069">
    <property type="entry name" value="HotDog_dom_sf"/>
</dbReference>
<dbReference type="NCBIfam" id="TIGR00369">
    <property type="entry name" value="unchar_dom_1"/>
    <property type="match status" value="1"/>
</dbReference>
<comment type="similarity">
    <text evidence="4">Belongs to the YigI thioesterase family.</text>
</comment>